<organism evidence="1 2">
    <name type="scientific">Mycolicibacterium aubagnense</name>
    <dbReference type="NCBI Taxonomy" id="319707"/>
    <lineage>
        <taxon>Bacteria</taxon>
        <taxon>Bacillati</taxon>
        <taxon>Actinomycetota</taxon>
        <taxon>Actinomycetes</taxon>
        <taxon>Mycobacteriales</taxon>
        <taxon>Mycobacteriaceae</taxon>
        <taxon>Mycolicibacterium</taxon>
    </lineage>
</organism>
<proteinExistence type="predicted"/>
<dbReference type="EMBL" id="AP022577">
    <property type="protein sequence ID" value="BBX87873.1"/>
    <property type="molecule type" value="Genomic_DNA"/>
</dbReference>
<accession>A0ABM7IM92</accession>
<sequence length="60" mass="6776">MATIKLLLKYNADISKYPDHVTTQVHAARYDIKQYQDGEISLAELFDAVGEDRLTFDAGD</sequence>
<dbReference type="Proteomes" id="UP000465609">
    <property type="component" value="Chromosome"/>
</dbReference>
<evidence type="ECO:0000313" key="1">
    <source>
        <dbReference type="EMBL" id="BBX87873.1"/>
    </source>
</evidence>
<name>A0ABM7IM92_9MYCO</name>
<dbReference type="RefSeq" id="WP_138230314.1">
    <property type="nucleotide sequence ID" value="NZ_AP022577.1"/>
</dbReference>
<reference evidence="1 2" key="1">
    <citation type="journal article" date="2019" name="Emerg. Microbes Infect.">
        <title>Comprehensive subspecies identification of 175 nontuberculous mycobacteria species based on 7547 genomic profiles.</title>
        <authorList>
            <person name="Matsumoto Y."/>
            <person name="Kinjo T."/>
            <person name="Motooka D."/>
            <person name="Nabeya D."/>
            <person name="Jung N."/>
            <person name="Uechi K."/>
            <person name="Horii T."/>
            <person name="Iida T."/>
            <person name="Fujita J."/>
            <person name="Nakamura S."/>
        </authorList>
    </citation>
    <scope>NUCLEOTIDE SEQUENCE [LARGE SCALE GENOMIC DNA]</scope>
    <source>
        <strain evidence="1 2">JCM 15296</strain>
    </source>
</reference>
<evidence type="ECO:0000313" key="2">
    <source>
        <dbReference type="Proteomes" id="UP000465609"/>
    </source>
</evidence>
<protein>
    <submittedName>
        <fullName evidence="1">Uncharacterized protein</fullName>
    </submittedName>
</protein>
<keyword evidence="2" id="KW-1185">Reference proteome</keyword>
<gene>
    <name evidence="1" type="ORF">MAUB_57460</name>
</gene>